<proteinExistence type="predicted"/>
<dbReference type="RefSeq" id="WP_219238861.1">
    <property type="nucleotide sequence ID" value="NZ_JAHWZX010000012.1"/>
</dbReference>
<evidence type="ECO:0000313" key="3">
    <source>
        <dbReference type="Proteomes" id="UP001197214"/>
    </source>
</evidence>
<organism evidence="2 3">
    <name type="scientific">Stakelama flava</name>
    <dbReference type="NCBI Taxonomy" id="2860338"/>
    <lineage>
        <taxon>Bacteria</taxon>
        <taxon>Pseudomonadati</taxon>
        <taxon>Pseudomonadota</taxon>
        <taxon>Alphaproteobacteria</taxon>
        <taxon>Sphingomonadales</taxon>
        <taxon>Sphingomonadaceae</taxon>
        <taxon>Stakelama</taxon>
    </lineage>
</organism>
<gene>
    <name evidence="2" type="ORF">KY084_12800</name>
</gene>
<name>A0ABS6XNG5_9SPHN</name>
<comment type="caution">
    <text evidence="2">The sequence shown here is derived from an EMBL/GenBank/DDBJ whole genome shotgun (WGS) entry which is preliminary data.</text>
</comment>
<evidence type="ECO:0000259" key="1">
    <source>
        <dbReference type="Pfam" id="PF13480"/>
    </source>
</evidence>
<feature type="domain" description="BioF2-like acetyltransferase" evidence="1">
    <location>
        <begin position="178"/>
        <end position="325"/>
    </location>
</feature>
<protein>
    <submittedName>
        <fullName evidence="2">GNAT family N-acetyltransferase</fullName>
    </submittedName>
</protein>
<dbReference type="InterPro" id="IPR038740">
    <property type="entry name" value="BioF2-like_GNAT_dom"/>
</dbReference>
<keyword evidence="3" id="KW-1185">Reference proteome</keyword>
<evidence type="ECO:0000313" key="2">
    <source>
        <dbReference type="EMBL" id="MBW4331749.1"/>
    </source>
</evidence>
<reference evidence="2 3" key="1">
    <citation type="submission" date="2021-07" db="EMBL/GenBank/DDBJ databases">
        <title>Stakelama flava sp. nov., a novel endophytic bacterium isolated from branch of Kandelia candel.</title>
        <authorList>
            <person name="Tuo L."/>
        </authorList>
    </citation>
    <scope>NUCLEOTIDE SEQUENCE [LARGE SCALE GENOMIC DNA]</scope>
    <source>
        <strain evidence="2 3">CBK3Z-3</strain>
    </source>
</reference>
<dbReference type="EMBL" id="JAHWZX010000012">
    <property type="protein sequence ID" value="MBW4331749.1"/>
    <property type="molecule type" value="Genomic_DNA"/>
</dbReference>
<dbReference type="Pfam" id="PF13480">
    <property type="entry name" value="Acetyltransf_6"/>
    <property type="match status" value="1"/>
</dbReference>
<accession>A0ABS6XNG5</accession>
<sequence length="363" mass="39449">MTKPMPLADFKRLPPLHSVAMGEGLSGAIDPVAAAGPESRRFLRYAWFAAALCAYGGNARTAVVKREGEPVLALPMTNFGPTMLRFAEVPGCYWPFRGFPARDDAGQDAYAALLAALSSEINLLRIGPVYDDDPVLARLRDAAASQRWRAIPRFIADSYMLDMAVARADGSWPRNSTLRKNRYHEKHLASHGALEWSFVGGRGWTAALFDDLAMIEEASWIAAKTDGGDAKFTRTGHGAFWRAAADDPVIADMMRAAVLRVDGKPAAFSFDLDAGRLKYAVANSYDPQYAKHSPGKLIYYRNLLQALEAGVERVDWGAGDSGYKRTIGAEKGPAIRDWLFVRPGAPALVAGLAGGLWMRSGQA</sequence>
<dbReference type="Proteomes" id="UP001197214">
    <property type="component" value="Unassembled WGS sequence"/>
</dbReference>